<dbReference type="InterPro" id="IPR037185">
    <property type="entry name" value="EmrE-like"/>
</dbReference>
<keyword evidence="4" id="KW-1185">Reference proteome</keyword>
<keyword evidence="1" id="KW-0472">Membrane</keyword>
<feature type="transmembrane region" description="Helical" evidence="1">
    <location>
        <begin position="122"/>
        <end position="140"/>
    </location>
</feature>
<feature type="transmembrane region" description="Helical" evidence="1">
    <location>
        <begin position="146"/>
        <end position="166"/>
    </location>
</feature>
<dbReference type="RefSeq" id="WP_330146154.1">
    <property type="nucleotide sequence ID" value="NZ_JAZDQU010000002.1"/>
</dbReference>
<feature type="transmembrane region" description="Helical" evidence="1">
    <location>
        <begin position="268"/>
        <end position="289"/>
    </location>
</feature>
<dbReference type="Pfam" id="PF00892">
    <property type="entry name" value="EamA"/>
    <property type="match status" value="2"/>
</dbReference>
<feature type="transmembrane region" description="Helical" evidence="1">
    <location>
        <begin position="213"/>
        <end position="231"/>
    </location>
</feature>
<accession>A0ABU7H1Y5</accession>
<feature type="transmembrane region" description="Helical" evidence="1">
    <location>
        <begin position="243"/>
        <end position="262"/>
    </location>
</feature>
<evidence type="ECO:0000313" key="4">
    <source>
        <dbReference type="Proteomes" id="UP001337681"/>
    </source>
</evidence>
<feature type="domain" description="EamA" evidence="2">
    <location>
        <begin position="148"/>
        <end position="284"/>
    </location>
</feature>
<protein>
    <submittedName>
        <fullName evidence="3">DMT family transporter</fullName>
    </submittedName>
</protein>
<keyword evidence="1" id="KW-0812">Transmembrane</keyword>
<comment type="caution">
    <text evidence="3">The sequence shown here is derived from an EMBL/GenBank/DDBJ whole genome shotgun (WGS) entry which is preliminary data.</text>
</comment>
<feature type="transmembrane region" description="Helical" evidence="1">
    <location>
        <begin position="96"/>
        <end position="115"/>
    </location>
</feature>
<feature type="transmembrane region" description="Helical" evidence="1">
    <location>
        <begin position="69"/>
        <end position="90"/>
    </location>
</feature>
<feature type="transmembrane region" description="Helical" evidence="1">
    <location>
        <begin position="178"/>
        <end position="197"/>
    </location>
</feature>
<dbReference type="InterPro" id="IPR000620">
    <property type="entry name" value="EamA_dom"/>
</dbReference>
<name>A0ABU7H1Y5_9SPHI</name>
<feature type="transmembrane region" description="Helical" evidence="1">
    <location>
        <begin position="39"/>
        <end position="57"/>
    </location>
</feature>
<dbReference type="PANTHER" id="PTHR22911">
    <property type="entry name" value="ACYL-MALONYL CONDENSING ENZYME-RELATED"/>
    <property type="match status" value="1"/>
</dbReference>
<dbReference type="Proteomes" id="UP001337681">
    <property type="component" value="Unassembled WGS sequence"/>
</dbReference>
<gene>
    <name evidence="3" type="ORF">VRU49_07460</name>
</gene>
<sequence length="297" mass="32814">MKNSNPIQKDLIILHLTVMVWGFTGILGKLITIDAIPLVWFRVGIASLTLFIYIAITGIKRLAIDKTKILKYLATGGVVAIHWILFFYSIKLSTVSVALVALSAATLFTSIIEPLIKGNKILIQDVVVGLIIISGILLIFKFESQYFWGIITGLFAAIGSALFATINSTLVKNNDPKIIGFYELLGAFIWVSLYQIFAGELNFDTLILKGDDWIWLISLGTICTALAYVAGVKVMRSLSAFRVALITNLEPVYGIVLAYLIFGNSEQMTYGFYAGTLLILVAIFGYPIYKKKRSLVH</sequence>
<dbReference type="EMBL" id="JAZDQU010000002">
    <property type="protein sequence ID" value="MEE1885254.1"/>
    <property type="molecule type" value="Genomic_DNA"/>
</dbReference>
<evidence type="ECO:0000313" key="3">
    <source>
        <dbReference type="EMBL" id="MEE1885254.1"/>
    </source>
</evidence>
<dbReference type="PANTHER" id="PTHR22911:SF79">
    <property type="entry name" value="MOBA-LIKE NTP TRANSFERASE DOMAIN-CONTAINING PROTEIN"/>
    <property type="match status" value="1"/>
</dbReference>
<feature type="domain" description="EamA" evidence="2">
    <location>
        <begin position="12"/>
        <end position="140"/>
    </location>
</feature>
<dbReference type="SUPFAM" id="SSF103481">
    <property type="entry name" value="Multidrug resistance efflux transporter EmrE"/>
    <property type="match status" value="2"/>
</dbReference>
<reference evidence="3 4" key="1">
    <citation type="submission" date="2024-01" db="EMBL/GenBank/DDBJ databases">
        <title>Pedobacter sp. nov., isolated from oil-contaminated soil.</title>
        <authorList>
            <person name="Le N.T.T."/>
        </authorList>
    </citation>
    <scope>NUCLEOTIDE SEQUENCE [LARGE SCALE GENOMIC DNA]</scope>
    <source>
        <strain evidence="3 4">VNH31</strain>
    </source>
</reference>
<keyword evidence="1" id="KW-1133">Transmembrane helix</keyword>
<proteinExistence type="predicted"/>
<feature type="transmembrane region" description="Helical" evidence="1">
    <location>
        <begin position="12"/>
        <end position="33"/>
    </location>
</feature>
<evidence type="ECO:0000259" key="2">
    <source>
        <dbReference type="Pfam" id="PF00892"/>
    </source>
</evidence>
<organism evidence="3 4">
    <name type="scientific">Pedobacter flavus</name>
    <dbReference type="NCBI Taxonomy" id="3113906"/>
    <lineage>
        <taxon>Bacteria</taxon>
        <taxon>Pseudomonadati</taxon>
        <taxon>Bacteroidota</taxon>
        <taxon>Sphingobacteriia</taxon>
        <taxon>Sphingobacteriales</taxon>
        <taxon>Sphingobacteriaceae</taxon>
        <taxon>Pedobacter</taxon>
    </lineage>
</organism>
<evidence type="ECO:0000256" key="1">
    <source>
        <dbReference type="SAM" id="Phobius"/>
    </source>
</evidence>